<comment type="caution">
    <text evidence="4">The sequence shown here is derived from an EMBL/GenBank/DDBJ whole genome shotgun (WGS) entry which is preliminary data.</text>
</comment>
<dbReference type="NCBIfam" id="TIGR00010">
    <property type="entry name" value="YchF/TatD family DNA exonuclease"/>
    <property type="match status" value="1"/>
</dbReference>
<dbReference type="CDD" id="cd01310">
    <property type="entry name" value="TatD_DNAse"/>
    <property type="match status" value="1"/>
</dbReference>
<dbReference type="EMBL" id="MFIZ01000022">
    <property type="protein sequence ID" value="OGG11639.1"/>
    <property type="molecule type" value="Genomic_DNA"/>
</dbReference>
<dbReference type="PANTHER" id="PTHR46124:SF2">
    <property type="entry name" value="D-AMINOACYL-TRNA DEACYLASE"/>
    <property type="match status" value="1"/>
</dbReference>
<dbReference type="FunFam" id="3.20.20.140:FF:000005">
    <property type="entry name" value="TatD family hydrolase"/>
    <property type="match status" value="1"/>
</dbReference>
<dbReference type="PIRSF" id="PIRSF005902">
    <property type="entry name" value="DNase_TatD"/>
    <property type="match status" value="1"/>
</dbReference>
<sequence length="283" mass="31675">MYIDTHCHLSFEKYDDDRAMVVGNAKKVGVKQMICVGVDKLSSKLATELAQKYPGVIFASIGFHPYEASHNHDLNVLEQLIKANNGSPIPSRVNRSGMTIKPIVAIGECGLDYHLFKGEAAAGKKQEQRLLFEEQLRLAAKHNLPVIMHVRDAYEDFFSVIDTQPNLPRGVIHCFSGGLQELREAQRRKLYVGIDGNVTYSKQLGLIVPHIPIDMILLETDAPFLTPIPHRGKRNEPKYIPLIAQKIAQLHATSVDVIEKQTTHNAQTLFDRLPLKSDIPVSQ</sequence>
<evidence type="ECO:0000313" key="4">
    <source>
        <dbReference type="EMBL" id="OGG11639.1"/>
    </source>
</evidence>
<evidence type="ECO:0000256" key="2">
    <source>
        <dbReference type="ARBA" id="ARBA00022801"/>
    </source>
</evidence>
<dbReference type="Proteomes" id="UP000177268">
    <property type="component" value="Unassembled WGS sequence"/>
</dbReference>
<evidence type="ECO:0000256" key="3">
    <source>
        <dbReference type="PIRSR" id="PIRSR005902-1"/>
    </source>
</evidence>
<dbReference type="GO" id="GO:0016788">
    <property type="term" value="F:hydrolase activity, acting on ester bonds"/>
    <property type="evidence" value="ECO:0007669"/>
    <property type="project" value="InterPro"/>
</dbReference>
<gene>
    <name evidence="4" type="ORF">A2Z00_01110</name>
</gene>
<feature type="binding site" evidence="3">
    <location>
        <position position="6"/>
    </location>
    <ligand>
        <name>a divalent metal cation</name>
        <dbReference type="ChEBI" id="CHEBI:60240"/>
        <label>1</label>
    </ligand>
</feature>
<organism evidence="4 5">
    <name type="scientific">Candidatus Gottesmanbacteria bacterium RBG_13_45_10</name>
    <dbReference type="NCBI Taxonomy" id="1798370"/>
    <lineage>
        <taxon>Bacteria</taxon>
        <taxon>Candidatus Gottesmaniibacteriota</taxon>
    </lineage>
</organism>
<evidence type="ECO:0000256" key="1">
    <source>
        <dbReference type="ARBA" id="ARBA00022723"/>
    </source>
</evidence>
<dbReference type="Gene3D" id="3.20.20.140">
    <property type="entry name" value="Metal-dependent hydrolases"/>
    <property type="match status" value="1"/>
</dbReference>
<evidence type="ECO:0000313" key="5">
    <source>
        <dbReference type="Proteomes" id="UP000177268"/>
    </source>
</evidence>
<dbReference type="InterPro" id="IPR015991">
    <property type="entry name" value="TatD/YcfH-like"/>
</dbReference>
<dbReference type="PANTHER" id="PTHR46124">
    <property type="entry name" value="D-AMINOACYL-TRNA DEACYLASE"/>
    <property type="match status" value="1"/>
</dbReference>
<proteinExistence type="predicted"/>
<name>A0A1F5ZGL0_9BACT</name>
<feature type="binding site" evidence="3">
    <location>
        <position position="8"/>
    </location>
    <ligand>
        <name>a divalent metal cation</name>
        <dbReference type="ChEBI" id="CHEBI:60240"/>
        <label>1</label>
    </ligand>
</feature>
<dbReference type="GO" id="GO:0046872">
    <property type="term" value="F:metal ion binding"/>
    <property type="evidence" value="ECO:0007669"/>
    <property type="project" value="UniProtKB-KW"/>
</dbReference>
<dbReference type="AlphaFoldDB" id="A0A1F5ZGL0"/>
<dbReference type="Pfam" id="PF01026">
    <property type="entry name" value="TatD_DNase"/>
    <property type="match status" value="1"/>
</dbReference>
<dbReference type="GO" id="GO:0005829">
    <property type="term" value="C:cytosol"/>
    <property type="evidence" value="ECO:0007669"/>
    <property type="project" value="TreeGrafter"/>
</dbReference>
<dbReference type="STRING" id="1798370.A2Z00_01110"/>
<protein>
    <recommendedName>
        <fullName evidence="6">Hydrolase TatD</fullName>
    </recommendedName>
</protein>
<dbReference type="InterPro" id="IPR032466">
    <property type="entry name" value="Metal_Hydrolase"/>
</dbReference>
<evidence type="ECO:0008006" key="6">
    <source>
        <dbReference type="Google" id="ProtNLM"/>
    </source>
</evidence>
<feature type="binding site" evidence="3">
    <location>
        <position position="108"/>
    </location>
    <ligand>
        <name>a divalent metal cation</name>
        <dbReference type="ChEBI" id="CHEBI:60240"/>
        <label>1</label>
    </ligand>
</feature>
<feature type="binding site" evidence="3">
    <location>
        <position position="149"/>
    </location>
    <ligand>
        <name>a divalent metal cation</name>
        <dbReference type="ChEBI" id="CHEBI:60240"/>
        <label>2</label>
    </ligand>
</feature>
<reference evidence="4 5" key="1">
    <citation type="journal article" date="2016" name="Nat. Commun.">
        <title>Thousands of microbial genomes shed light on interconnected biogeochemical processes in an aquifer system.</title>
        <authorList>
            <person name="Anantharaman K."/>
            <person name="Brown C.T."/>
            <person name="Hug L.A."/>
            <person name="Sharon I."/>
            <person name="Castelle C.J."/>
            <person name="Probst A.J."/>
            <person name="Thomas B.C."/>
            <person name="Singh A."/>
            <person name="Wilkins M.J."/>
            <person name="Karaoz U."/>
            <person name="Brodie E.L."/>
            <person name="Williams K.H."/>
            <person name="Hubbard S.S."/>
            <person name="Banfield J.F."/>
        </authorList>
    </citation>
    <scope>NUCLEOTIDE SEQUENCE [LARGE SCALE GENOMIC DNA]</scope>
</reference>
<dbReference type="GO" id="GO:0004536">
    <property type="term" value="F:DNA nuclease activity"/>
    <property type="evidence" value="ECO:0007669"/>
    <property type="project" value="InterPro"/>
</dbReference>
<dbReference type="InterPro" id="IPR001130">
    <property type="entry name" value="TatD-like"/>
</dbReference>
<accession>A0A1F5ZGL0</accession>
<feature type="binding site" evidence="3">
    <location>
        <position position="221"/>
    </location>
    <ligand>
        <name>a divalent metal cation</name>
        <dbReference type="ChEBI" id="CHEBI:60240"/>
        <label>1</label>
    </ligand>
</feature>
<dbReference type="PROSITE" id="PS01090">
    <property type="entry name" value="TATD_2"/>
    <property type="match status" value="1"/>
</dbReference>
<dbReference type="SUPFAM" id="SSF51556">
    <property type="entry name" value="Metallo-dependent hydrolases"/>
    <property type="match status" value="1"/>
</dbReference>
<dbReference type="InterPro" id="IPR018228">
    <property type="entry name" value="DNase_TatD-rel_CS"/>
</dbReference>
<keyword evidence="2" id="KW-0378">Hydrolase</keyword>
<keyword evidence="1 3" id="KW-0479">Metal-binding</keyword>
<feature type="binding site" evidence="3">
    <location>
        <position position="173"/>
    </location>
    <ligand>
        <name>a divalent metal cation</name>
        <dbReference type="ChEBI" id="CHEBI:60240"/>
        <label>2</label>
    </ligand>
</feature>